<evidence type="ECO:0000313" key="2">
    <source>
        <dbReference type="Proteomes" id="UP000247792"/>
    </source>
</evidence>
<proteinExistence type="predicted"/>
<dbReference type="OrthoDB" id="8781728at2"/>
<dbReference type="EMBL" id="QJKB01000007">
    <property type="protein sequence ID" value="PXX41627.1"/>
    <property type="molecule type" value="Genomic_DNA"/>
</dbReference>
<protein>
    <submittedName>
        <fullName evidence="1">Uncharacterized protein</fullName>
    </submittedName>
</protein>
<evidence type="ECO:0000313" key="1">
    <source>
        <dbReference type="EMBL" id="PXX41627.1"/>
    </source>
</evidence>
<name>A0A318J5J5_9BURK</name>
<organism evidence="1 2">
    <name type="scientific">Undibacterium pigrum</name>
    <dbReference type="NCBI Taxonomy" id="401470"/>
    <lineage>
        <taxon>Bacteria</taxon>
        <taxon>Pseudomonadati</taxon>
        <taxon>Pseudomonadota</taxon>
        <taxon>Betaproteobacteria</taxon>
        <taxon>Burkholderiales</taxon>
        <taxon>Oxalobacteraceae</taxon>
        <taxon>Undibacterium</taxon>
    </lineage>
</organism>
<keyword evidence="2" id="KW-1185">Reference proteome</keyword>
<sequence length="90" mass="9915">MKHQPSANACQHLGLASSKVGEIMICPECGVVHLSLNHVSLRFDVEAFRVLAYMMAEAQLNIESYEARLPKKAEAPHVTGFEIAPGKKMH</sequence>
<gene>
    <name evidence="1" type="ORF">DFR42_107279</name>
</gene>
<comment type="caution">
    <text evidence="1">The sequence shown here is derived from an EMBL/GenBank/DDBJ whole genome shotgun (WGS) entry which is preliminary data.</text>
</comment>
<reference evidence="1 2" key="1">
    <citation type="submission" date="2018-05" db="EMBL/GenBank/DDBJ databases">
        <title>Genomic Encyclopedia of Type Strains, Phase IV (KMG-IV): sequencing the most valuable type-strain genomes for metagenomic binning, comparative biology and taxonomic classification.</title>
        <authorList>
            <person name="Goeker M."/>
        </authorList>
    </citation>
    <scope>NUCLEOTIDE SEQUENCE [LARGE SCALE GENOMIC DNA]</scope>
    <source>
        <strain evidence="1 2">DSM 19792</strain>
    </source>
</reference>
<accession>A0A318J5J5</accession>
<dbReference type="RefSeq" id="WP_110256846.1">
    <property type="nucleotide sequence ID" value="NZ_QJKB01000007.1"/>
</dbReference>
<dbReference type="AlphaFoldDB" id="A0A318J5J5"/>
<dbReference type="Proteomes" id="UP000247792">
    <property type="component" value="Unassembled WGS sequence"/>
</dbReference>